<dbReference type="Gene3D" id="3.40.50.410">
    <property type="entry name" value="von Willebrand factor, type A domain"/>
    <property type="match status" value="1"/>
</dbReference>
<keyword evidence="1" id="KW-1133">Transmembrane helix</keyword>
<dbReference type="CDD" id="cd00198">
    <property type="entry name" value="vWFA"/>
    <property type="match status" value="1"/>
</dbReference>
<dbReference type="InterPro" id="IPR024163">
    <property type="entry name" value="Aerotolerance_reg_N"/>
</dbReference>
<dbReference type="SUPFAM" id="SSF53300">
    <property type="entry name" value="vWA-like"/>
    <property type="match status" value="1"/>
</dbReference>
<accession>A0A381U1G2</accession>
<dbReference type="PROSITE" id="PS50234">
    <property type="entry name" value="VWFA"/>
    <property type="match status" value="1"/>
</dbReference>
<sequence>MFVQKVPFKSMRRQNIRHWLLFLLRCAALTLVVLAFSRPFLNTASIASVLSPASREVVILLDNSHSMSYTGRWEAAQQAARNIIDDLSPSDRASLAIFSDAAQLLVRSTPEPSVIHSALDVIGPSNRSTRYAPAIGIAQQLLIESDLPAKEIVLITDYQRTGWDRDQAIELPEATTLTGIDVHEGVASNLSVATVVLQREATTVPEKFVVTARIVNQGDEPAENVVVTLSIADEIVDEHTVTLGSNSASTLQFQPQSVSSEALEGTVSINSSGPKENFRDHLPGDDTFYFTVNPGETLKVLLVENNNGHETDSLFIEGALSVATRPAFQVQRTRVNQLQSGDLADIDAVVLNDTAFPSGSAGAALRNFVESGGGVFIAIGELAHPSGWQHDDARALAPRFSGDVIDRNAEFGGVLASYDRDHPVFEIFSTPRSGDFTAASFYRYWRLEPDEGDLVLASFDDGTPALLARPVGLGRVLIWPTTLDRFWSDLVVHGQVFVPFIQQTTRYVAGYEAPESWHTVGDSIRLVALDELQFPEGTAVELVTPGGHRMDLIATSMAPGATITRETSDRIPVDAPGFYTLRWSDDDSDYTRTVAANLDRMESDLSRLDPEELAATLTYGTVTAGDRGLTNQVTPENREARQAWWWYLLVLVFVLLAAETALSNYLSPGSAPGTT</sequence>
<dbReference type="PANTHER" id="PTHR37464">
    <property type="entry name" value="BLL2463 PROTEIN"/>
    <property type="match status" value="1"/>
</dbReference>
<evidence type="ECO:0000313" key="3">
    <source>
        <dbReference type="EMBL" id="SVA21581.1"/>
    </source>
</evidence>
<evidence type="ECO:0000259" key="2">
    <source>
        <dbReference type="PROSITE" id="PS50234"/>
    </source>
</evidence>
<keyword evidence="1" id="KW-0812">Transmembrane</keyword>
<reference evidence="3" key="1">
    <citation type="submission" date="2018-05" db="EMBL/GenBank/DDBJ databases">
        <authorList>
            <person name="Lanie J.A."/>
            <person name="Ng W.-L."/>
            <person name="Kazmierczak K.M."/>
            <person name="Andrzejewski T.M."/>
            <person name="Davidsen T.M."/>
            <person name="Wayne K.J."/>
            <person name="Tettelin H."/>
            <person name="Glass J.I."/>
            <person name="Rusch D."/>
            <person name="Podicherti R."/>
            <person name="Tsui H.-C.T."/>
            <person name="Winkler M.E."/>
        </authorList>
    </citation>
    <scope>NUCLEOTIDE SEQUENCE</scope>
</reference>
<dbReference type="Pfam" id="PF07584">
    <property type="entry name" value="BatA"/>
    <property type="match status" value="1"/>
</dbReference>
<name>A0A381U1G2_9ZZZZ</name>
<evidence type="ECO:0000256" key="1">
    <source>
        <dbReference type="SAM" id="Phobius"/>
    </source>
</evidence>
<dbReference type="Pfam" id="PF13519">
    <property type="entry name" value="VWA_2"/>
    <property type="match status" value="1"/>
</dbReference>
<dbReference type="InterPro" id="IPR011933">
    <property type="entry name" value="Double_TM_dom"/>
</dbReference>
<feature type="transmembrane region" description="Helical" evidence="1">
    <location>
        <begin position="644"/>
        <end position="666"/>
    </location>
</feature>
<organism evidence="3">
    <name type="scientific">marine metagenome</name>
    <dbReference type="NCBI Taxonomy" id="408172"/>
    <lineage>
        <taxon>unclassified sequences</taxon>
        <taxon>metagenomes</taxon>
        <taxon>ecological metagenomes</taxon>
    </lineage>
</organism>
<dbReference type="InterPro" id="IPR029062">
    <property type="entry name" value="Class_I_gatase-like"/>
</dbReference>
<dbReference type="SUPFAM" id="SSF52317">
    <property type="entry name" value="Class I glutamine amidotransferase-like"/>
    <property type="match status" value="1"/>
</dbReference>
<dbReference type="InterPro" id="IPR036465">
    <property type="entry name" value="vWFA_dom_sf"/>
</dbReference>
<dbReference type="NCBIfam" id="TIGR02226">
    <property type="entry name" value="two_anch"/>
    <property type="match status" value="1"/>
</dbReference>
<dbReference type="Gene3D" id="3.40.50.880">
    <property type="match status" value="1"/>
</dbReference>
<dbReference type="EMBL" id="UINC01005477">
    <property type="protein sequence ID" value="SVA21581.1"/>
    <property type="molecule type" value="Genomic_DNA"/>
</dbReference>
<keyword evidence="1" id="KW-0472">Membrane</keyword>
<dbReference type="PANTHER" id="PTHR37464:SF1">
    <property type="entry name" value="BLL2463 PROTEIN"/>
    <property type="match status" value="1"/>
</dbReference>
<dbReference type="InterPro" id="IPR002035">
    <property type="entry name" value="VWF_A"/>
</dbReference>
<proteinExistence type="predicted"/>
<gene>
    <name evidence="3" type="ORF">METZ01_LOCUS74435</name>
</gene>
<dbReference type="AlphaFoldDB" id="A0A381U1G2"/>
<feature type="domain" description="VWFA" evidence="2">
    <location>
        <begin position="56"/>
        <end position="157"/>
    </location>
</feature>
<protein>
    <recommendedName>
        <fullName evidence="2">VWFA domain-containing protein</fullName>
    </recommendedName>
</protein>
<dbReference type="SMART" id="SM00327">
    <property type="entry name" value="VWA"/>
    <property type="match status" value="1"/>
</dbReference>